<dbReference type="RefSeq" id="WP_094368070.1">
    <property type="nucleotide sequence ID" value="NZ_NOJY02000018.1"/>
</dbReference>
<sequence length="236" mass="26880">MLNTMKDIKKKQKYLFVGYIILSSILCATILFTVEQILMVDYLTKTVSKVILFTICPLILIKGLMKTTLREGLNIELVDRKTLGLGIALGAFAVAILFGTFMFLRRYIDMPAIALDLSNKSKVTAGNYLFVGGYLTIVNSFLEEFFFRGYIFINIYKCGFKKLAYIFSSALFALYHIGIFKSWFNMELIILCLLGLFITGVVLSYVDTKSHNFLNSWVTHIMANIAIVFIGYKFLF</sequence>
<evidence type="ECO:0000259" key="2">
    <source>
        <dbReference type="Pfam" id="PF02517"/>
    </source>
</evidence>
<dbReference type="EMBL" id="NOJY02000018">
    <property type="protein sequence ID" value="RDY26956.1"/>
    <property type="molecule type" value="Genomic_DNA"/>
</dbReference>
<keyword evidence="4" id="KW-1185">Reference proteome</keyword>
<name>A0A371J2S4_9FIRM</name>
<protein>
    <submittedName>
        <fullName evidence="3">CPBP family intramembrane metalloprotease</fullName>
    </submittedName>
</protein>
<accession>A0A371J2S4</accession>
<organism evidence="3 4">
    <name type="scientific">Romboutsia weinsteinii</name>
    <dbReference type="NCBI Taxonomy" id="2020949"/>
    <lineage>
        <taxon>Bacteria</taxon>
        <taxon>Bacillati</taxon>
        <taxon>Bacillota</taxon>
        <taxon>Clostridia</taxon>
        <taxon>Peptostreptococcales</taxon>
        <taxon>Peptostreptococcaceae</taxon>
        <taxon>Romboutsia</taxon>
    </lineage>
</organism>
<dbReference type="GO" id="GO:0008237">
    <property type="term" value="F:metallopeptidase activity"/>
    <property type="evidence" value="ECO:0007669"/>
    <property type="project" value="UniProtKB-KW"/>
</dbReference>
<feature type="transmembrane region" description="Helical" evidence="1">
    <location>
        <begin position="163"/>
        <end position="182"/>
    </location>
</feature>
<feature type="transmembrane region" description="Helical" evidence="1">
    <location>
        <begin position="213"/>
        <end position="235"/>
    </location>
</feature>
<dbReference type="GO" id="GO:0080120">
    <property type="term" value="P:CAAX-box protein maturation"/>
    <property type="evidence" value="ECO:0007669"/>
    <property type="project" value="UniProtKB-ARBA"/>
</dbReference>
<proteinExistence type="predicted"/>
<dbReference type="Proteomes" id="UP000215694">
    <property type="component" value="Unassembled WGS sequence"/>
</dbReference>
<dbReference type="Pfam" id="PF02517">
    <property type="entry name" value="Rce1-like"/>
    <property type="match status" value="1"/>
</dbReference>
<reference evidence="3 4" key="1">
    <citation type="journal article" date="2017" name="Genome Announc.">
        <title>Draft Genome Sequence of Romboutsia weinsteinii sp. nov. Strain CCRI-19649(T) Isolated from Surface Water.</title>
        <authorList>
            <person name="Maheux A.F."/>
            <person name="Boudreau D.K."/>
            <person name="Berube E."/>
            <person name="Boissinot M."/>
            <person name="Cantin P."/>
            <person name="Raymond F."/>
            <person name="Corbeil J."/>
            <person name="Omar R.F."/>
            <person name="Bergeron M.G."/>
        </authorList>
    </citation>
    <scope>NUCLEOTIDE SEQUENCE [LARGE SCALE GENOMIC DNA]</scope>
    <source>
        <strain evidence="3 4">CCRI-19649</strain>
    </source>
</reference>
<feature type="domain" description="CAAX prenyl protease 2/Lysostaphin resistance protein A-like" evidence="2">
    <location>
        <begin position="128"/>
        <end position="225"/>
    </location>
</feature>
<dbReference type="GO" id="GO:0004175">
    <property type="term" value="F:endopeptidase activity"/>
    <property type="evidence" value="ECO:0007669"/>
    <property type="project" value="UniProtKB-ARBA"/>
</dbReference>
<dbReference type="GO" id="GO:0006508">
    <property type="term" value="P:proteolysis"/>
    <property type="evidence" value="ECO:0007669"/>
    <property type="project" value="UniProtKB-KW"/>
</dbReference>
<evidence type="ECO:0000256" key="1">
    <source>
        <dbReference type="SAM" id="Phobius"/>
    </source>
</evidence>
<keyword evidence="3" id="KW-0645">Protease</keyword>
<comment type="caution">
    <text evidence="3">The sequence shown here is derived from an EMBL/GenBank/DDBJ whole genome shotgun (WGS) entry which is preliminary data.</text>
</comment>
<keyword evidence="3" id="KW-0378">Hydrolase</keyword>
<keyword evidence="1" id="KW-1133">Transmembrane helix</keyword>
<keyword evidence="1" id="KW-0812">Transmembrane</keyword>
<feature type="transmembrane region" description="Helical" evidence="1">
    <location>
        <begin position="14"/>
        <end position="34"/>
    </location>
</feature>
<dbReference type="AlphaFoldDB" id="A0A371J2S4"/>
<dbReference type="InterPro" id="IPR003675">
    <property type="entry name" value="Rce1/LyrA-like_dom"/>
</dbReference>
<dbReference type="OrthoDB" id="449657at2"/>
<evidence type="ECO:0000313" key="3">
    <source>
        <dbReference type="EMBL" id="RDY26956.1"/>
    </source>
</evidence>
<feature type="transmembrane region" description="Helical" evidence="1">
    <location>
        <begin position="128"/>
        <end position="151"/>
    </location>
</feature>
<evidence type="ECO:0000313" key="4">
    <source>
        <dbReference type="Proteomes" id="UP000215694"/>
    </source>
</evidence>
<feature type="transmembrane region" description="Helical" evidence="1">
    <location>
        <begin position="188"/>
        <end position="206"/>
    </location>
</feature>
<keyword evidence="1" id="KW-0472">Membrane</keyword>
<feature type="transmembrane region" description="Helical" evidence="1">
    <location>
        <begin position="85"/>
        <end position="108"/>
    </location>
</feature>
<gene>
    <name evidence="3" type="ORF">CHL78_011515</name>
</gene>
<keyword evidence="3" id="KW-0482">Metalloprotease</keyword>
<feature type="transmembrane region" description="Helical" evidence="1">
    <location>
        <begin position="46"/>
        <end position="65"/>
    </location>
</feature>